<dbReference type="Gene3D" id="3.30.450.90">
    <property type="match status" value="1"/>
</dbReference>
<evidence type="ECO:0000256" key="2">
    <source>
        <dbReference type="ARBA" id="ARBA00022741"/>
    </source>
</evidence>
<dbReference type="EMBL" id="JXRP01000019">
    <property type="protein sequence ID" value="KIL44568.1"/>
    <property type="molecule type" value="Genomic_DNA"/>
</dbReference>
<organism evidence="5 6">
    <name type="scientific">Jeotgalibacillus soli</name>
    <dbReference type="NCBI Taxonomy" id="889306"/>
    <lineage>
        <taxon>Bacteria</taxon>
        <taxon>Bacillati</taxon>
        <taxon>Bacillota</taxon>
        <taxon>Bacilli</taxon>
        <taxon>Bacillales</taxon>
        <taxon>Caryophanaceae</taxon>
        <taxon>Jeotgalibacillus</taxon>
    </lineage>
</organism>
<accession>A0A0C2VKS1</accession>
<sequence length="554" mass="62576">MSMLKRKRIGDLLVESGLINDQQLRYALEEKSTDEKLGDFLIKEEFLTEQQLIKVLEIQLGIPYVHLNQFTIDLELVQLVPKELAKRHQIMPYRREKNRLFVAMADPMDFFAIEELRMATGCQIEPSITTKEELYRTITKYFDLNDSVEAAMSNFNVNDLAKDTDITDEDSPMVHLVNQIIAAGVAQRASDIHLDPHETEVKVRYRVDGILRTERTLPKHMQSVVTARIKIMGNLNITENRVPQDGRINSVINFNQVDIRVSTLPTIYGEKVVMRLLDLNSTLNDISQLGFTKSNLEKFKKMIKQPNGMVLITGPTGSGKSSTLYAALTELNSDDVNIITVEDPVEYQVKGINQIQVNEDVGLTFASGLRSILRQDPDIVMIGEIRDLETAQISIRASLTGHLVVSTLHTNSAMESIARLNDMGVEPFLVSSSVIGVVAQRLVRRICTSCTEQHPPTDREKELFLARGLTVEFIQRGKGCPVCDNTGYRGRMAIHEVLLVDEQIKQFILQRASVSETRAYLRKNDMKMLLDDGLQKVKEGLTTTEEVFRVATLD</sequence>
<keyword evidence="6" id="KW-1185">Reference proteome</keyword>
<dbReference type="Gene3D" id="3.30.300.160">
    <property type="entry name" value="Type II secretion system, protein E, N-terminal domain"/>
    <property type="match status" value="1"/>
</dbReference>
<dbReference type="PANTHER" id="PTHR30258:SF1">
    <property type="entry name" value="PROTEIN TRANSPORT PROTEIN HOFB HOMOLOG"/>
    <property type="match status" value="1"/>
</dbReference>
<dbReference type="RefSeq" id="WP_041090467.1">
    <property type="nucleotide sequence ID" value="NZ_JXRP01000019.1"/>
</dbReference>
<comment type="similarity">
    <text evidence="1">Belongs to the GSP E family.</text>
</comment>
<dbReference type="Pfam" id="PF00437">
    <property type="entry name" value="T2SSE"/>
    <property type="match status" value="1"/>
</dbReference>
<keyword evidence="2" id="KW-0547">Nucleotide-binding</keyword>
<dbReference type="PROSITE" id="PS00662">
    <property type="entry name" value="T2SP_E"/>
    <property type="match status" value="1"/>
</dbReference>
<dbReference type="Pfam" id="PF05157">
    <property type="entry name" value="MshEN"/>
    <property type="match status" value="1"/>
</dbReference>
<feature type="domain" description="Bacterial type II secretion system protein E" evidence="4">
    <location>
        <begin position="373"/>
        <end position="387"/>
    </location>
</feature>
<gene>
    <name evidence="5" type="ORF">KP78_35320</name>
</gene>
<dbReference type="GO" id="GO:0005524">
    <property type="term" value="F:ATP binding"/>
    <property type="evidence" value="ECO:0007669"/>
    <property type="project" value="UniProtKB-KW"/>
</dbReference>
<dbReference type="SMART" id="SM00382">
    <property type="entry name" value="AAA"/>
    <property type="match status" value="1"/>
</dbReference>
<dbReference type="CDD" id="cd01129">
    <property type="entry name" value="PulE-GspE-like"/>
    <property type="match status" value="1"/>
</dbReference>
<evidence type="ECO:0000259" key="4">
    <source>
        <dbReference type="PROSITE" id="PS00662"/>
    </source>
</evidence>
<dbReference type="OrthoDB" id="9808272at2"/>
<dbReference type="GO" id="GO:0005886">
    <property type="term" value="C:plasma membrane"/>
    <property type="evidence" value="ECO:0007669"/>
    <property type="project" value="TreeGrafter"/>
</dbReference>
<dbReference type="InterPro" id="IPR037257">
    <property type="entry name" value="T2SS_E_N_sf"/>
</dbReference>
<dbReference type="FunFam" id="3.30.450.90:FF:000001">
    <property type="entry name" value="Type II secretion system ATPase GspE"/>
    <property type="match status" value="1"/>
</dbReference>
<reference evidence="5 6" key="1">
    <citation type="submission" date="2015-01" db="EMBL/GenBank/DDBJ databases">
        <title>Genome sequencing of Jeotgalibacillus soli.</title>
        <authorList>
            <person name="Goh K.M."/>
            <person name="Chan K.-G."/>
            <person name="Yaakop A.S."/>
            <person name="Ee R."/>
            <person name="Gan H.M."/>
            <person name="Chan C.S."/>
        </authorList>
    </citation>
    <scope>NUCLEOTIDE SEQUENCE [LARGE SCALE GENOMIC DNA]</scope>
    <source>
        <strain evidence="5 6">P9</strain>
    </source>
</reference>
<evidence type="ECO:0000313" key="5">
    <source>
        <dbReference type="EMBL" id="KIL44568.1"/>
    </source>
</evidence>
<dbReference type="GO" id="GO:0016887">
    <property type="term" value="F:ATP hydrolysis activity"/>
    <property type="evidence" value="ECO:0007669"/>
    <property type="project" value="TreeGrafter"/>
</dbReference>
<dbReference type="SUPFAM" id="SSF52540">
    <property type="entry name" value="P-loop containing nucleoside triphosphate hydrolases"/>
    <property type="match status" value="1"/>
</dbReference>
<name>A0A0C2VKS1_9BACL</name>
<dbReference type="InterPro" id="IPR001482">
    <property type="entry name" value="T2SS/T4SS_dom"/>
</dbReference>
<comment type="caution">
    <text evidence="5">The sequence shown here is derived from an EMBL/GenBank/DDBJ whole genome shotgun (WGS) entry which is preliminary data.</text>
</comment>
<dbReference type="InterPro" id="IPR007831">
    <property type="entry name" value="T2SS_GspE_N"/>
</dbReference>
<proteinExistence type="inferred from homology"/>
<keyword evidence="3" id="KW-0067">ATP-binding</keyword>
<dbReference type="InterPro" id="IPR027417">
    <property type="entry name" value="P-loop_NTPase"/>
</dbReference>
<dbReference type="FunFam" id="3.30.300.160:FF:000002">
    <property type="entry name" value="Type II secretion system protein E"/>
    <property type="match status" value="1"/>
</dbReference>
<dbReference type="SUPFAM" id="SSF160246">
    <property type="entry name" value="EspE N-terminal domain-like"/>
    <property type="match status" value="1"/>
</dbReference>
<dbReference type="Gene3D" id="3.40.50.300">
    <property type="entry name" value="P-loop containing nucleotide triphosphate hydrolases"/>
    <property type="match status" value="1"/>
</dbReference>
<dbReference type="PANTHER" id="PTHR30258">
    <property type="entry name" value="TYPE II SECRETION SYSTEM PROTEIN GSPE-RELATED"/>
    <property type="match status" value="1"/>
</dbReference>
<dbReference type="STRING" id="889306.KP78_35320"/>
<dbReference type="PATRIC" id="fig|889306.3.peg.3549"/>
<protein>
    <recommendedName>
        <fullName evidence="4">Bacterial type II secretion system protein E domain-containing protein</fullName>
    </recommendedName>
</protein>
<evidence type="ECO:0000313" key="6">
    <source>
        <dbReference type="Proteomes" id="UP000031938"/>
    </source>
</evidence>
<dbReference type="Proteomes" id="UP000031938">
    <property type="component" value="Unassembled WGS sequence"/>
</dbReference>
<evidence type="ECO:0000256" key="1">
    <source>
        <dbReference type="ARBA" id="ARBA00006611"/>
    </source>
</evidence>
<dbReference type="FunFam" id="3.40.50.300:FF:000398">
    <property type="entry name" value="Type IV pilus assembly ATPase PilB"/>
    <property type="match status" value="1"/>
</dbReference>
<dbReference type="AlphaFoldDB" id="A0A0C2VKS1"/>
<dbReference type="InterPro" id="IPR003593">
    <property type="entry name" value="AAA+_ATPase"/>
</dbReference>
<evidence type="ECO:0000256" key="3">
    <source>
        <dbReference type="ARBA" id="ARBA00022840"/>
    </source>
</evidence>